<accession>A0A239N1I2</accession>
<evidence type="ECO:0000313" key="2">
    <source>
        <dbReference type="Proteomes" id="UP000198362"/>
    </source>
</evidence>
<dbReference type="Proteomes" id="UP000198362">
    <property type="component" value="Unassembled WGS sequence"/>
</dbReference>
<dbReference type="InterPro" id="IPR011047">
    <property type="entry name" value="Quinoprotein_ADH-like_sf"/>
</dbReference>
<dbReference type="SUPFAM" id="SSF50998">
    <property type="entry name" value="Quinoprotein alcohol dehydrogenase-like"/>
    <property type="match status" value="1"/>
</dbReference>
<organism evidence="1 2">
    <name type="scientific">Asanoa hainanensis</name>
    <dbReference type="NCBI Taxonomy" id="560556"/>
    <lineage>
        <taxon>Bacteria</taxon>
        <taxon>Bacillati</taxon>
        <taxon>Actinomycetota</taxon>
        <taxon>Actinomycetes</taxon>
        <taxon>Micromonosporales</taxon>
        <taxon>Micromonosporaceae</taxon>
        <taxon>Asanoa</taxon>
    </lineage>
</organism>
<proteinExistence type="predicted"/>
<dbReference type="OrthoDB" id="9804931at2"/>
<name>A0A239N1I2_9ACTN</name>
<dbReference type="RefSeq" id="WP_089250683.1">
    <property type="nucleotide sequence ID" value="NZ_FZPH01000007.1"/>
</dbReference>
<keyword evidence="2" id="KW-1185">Reference proteome</keyword>
<reference evidence="1 2" key="1">
    <citation type="submission" date="2017-06" db="EMBL/GenBank/DDBJ databases">
        <authorList>
            <person name="Kim H.J."/>
            <person name="Triplett B.A."/>
        </authorList>
    </citation>
    <scope>NUCLEOTIDE SEQUENCE [LARGE SCALE GENOMIC DNA]</scope>
    <source>
        <strain evidence="1 2">CGMCC 4.5593</strain>
    </source>
</reference>
<protein>
    <submittedName>
        <fullName evidence="1">Uncharacterized protein</fullName>
    </submittedName>
</protein>
<sequence>MFSLQQSLRRLGVDGSGGIRDAFPVRPTGLRELLRAANLPDPSTADLEPDDPHTFESFEVEDPQGLAYVGGERWVLSSQFTVRGVRIVAADPFGPTRVVHGASRHIDDLLDEAGLPDEFDHIGDLGHAGGVVYAPIRHESHEPPHQIFGLSPDLRVVGRARLADTSGESGCAVHPWNGLLYVPSVTVPGRLEAYDVAGFRDRLARPADWGRPILMPRRPLADLLLRTPGGEPEAQGVQGFAFSVNGRAYVTRSLGDGPWNNFVYAYSVLTGRRFGPGREWDFPGRGDEIEGIVVHPSGVLYLVVADNDNETFDNDDFDLYTFRFRSLPPDQV</sequence>
<dbReference type="AlphaFoldDB" id="A0A239N1I2"/>
<evidence type="ECO:0000313" key="1">
    <source>
        <dbReference type="EMBL" id="SNT48816.1"/>
    </source>
</evidence>
<dbReference type="EMBL" id="FZPH01000007">
    <property type="protein sequence ID" value="SNT48816.1"/>
    <property type="molecule type" value="Genomic_DNA"/>
</dbReference>
<gene>
    <name evidence="1" type="ORF">SAMN05421812_107143</name>
</gene>